<organism evidence="2">
    <name type="scientific">marine sediment metagenome</name>
    <dbReference type="NCBI Taxonomy" id="412755"/>
    <lineage>
        <taxon>unclassified sequences</taxon>
        <taxon>metagenomes</taxon>
        <taxon>ecological metagenomes</taxon>
    </lineage>
</organism>
<name>A0A0F9SF03_9ZZZZ</name>
<proteinExistence type="predicted"/>
<evidence type="ECO:0000256" key="1">
    <source>
        <dbReference type="SAM" id="MobiDB-lite"/>
    </source>
</evidence>
<reference evidence="2" key="1">
    <citation type="journal article" date="2015" name="Nature">
        <title>Complex archaea that bridge the gap between prokaryotes and eukaryotes.</title>
        <authorList>
            <person name="Spang A."/>
            <person name="Saw J.H."/>
            <person name="Jorgensen S.L."/>
            <person name="Zaremba-Niedzwiedzka K."/>
            <person name="Martijn J."/>
            <person name="Lind A.E."/>
            <person name="van Eijk R."/>
            <person name="Schleper C."/>
            <person name="Guy L."/>
            <person name="Ettema T.J."/>
        </authorList>
    </citation>
    <scope>NUCLEOTIDE SEQUENCE</scope>
</reference>
<protein>
    <submittedName>
        <fullName evidence="2">Uncharacterized protein</fullName>
    </submittedName>
</protein>
<sequence>MGKYFNSQIKDMPSSEIRRLNKDVKVSENRIYGQTTGFLEAGRKAYNEESGSVAAVVTQETPLDLLRKQRVENLVKAREAKRVKAERTAEQIIADTVNVDKKRQTRKAYQSPGTLPEVNNG</sequence>
<comment type="caution">
    <text evidence="2">The sequence shown here is derived from an EMBL/GenBank/DDBJ whole genome shotgun (WGS) entry which is preliminary data.</text>
</comment>
<evidence type="ECO:0000313" key="2">
    <source>
        <dbReference type="EMBL" id="KKN60862.1"/>
    </source>
</evidence>
<feature type="compositionally biased region" description="Polar residues" evidence="1">
    <location>
        <begin position="107"/>
        <end position="121"/>
    </location>
</feature>
<gene>
    <name evidence="2" type="ORF">LCGC14_0527330</name>
</gene>
<dbReference type="EMBL" id="LAZR01000679">
    <property type="protein sequence ID" value="KKN60862.1"/>
    <property type="molecule type" value="Genomic_DNA"/>
</dbReference>
<dbReference type="AlphaFoldDB" id="A0A0F9SF03"/>
<accession>A0A0F9SF03</accession>
<feature type="region of interest" description="Disordered" evidence="1">
    <location>
        <begin position="100"/>
        <end position="121"/>
    </location>
</feature>